<accession>A0ACA9Y5Q1</accession>
<name>A0ACA9Y5Q1_9ASCO</name>
<sequence length="258" mass="27641">MVRSRKVCEFGLFIIMKEFEIILNVPMECEKCVEAVTKALTPLKLSSINVDLEQNIVATKGGVAPSTIVKTIQETGKDAIIRGTGQPNSAAVCILESFDEKDYHAPVKGLARIVNVNDTELFIDLTVNGLPKGTYYPSIRNSGNLSEGALSTGDVYYPLEPIEVTTPSSSSTIIESLGASKTPGFSGQSFLYAQLTVGDLIGRSVVLSALKDKVTKDSLVGVIARSAGAWENSKMVCSCSGKTVWEERKDALSKGLRG</sequence>
<evidence type="ECO:0000313" key="1">
    <source>
        <dbReference type="EMBL" id="CAH6720265.1"/>
    </source>
</evidence>
<evidence type="ECO:0000313" key="2">
    <source>
        <dbReference type="Proteomes" id="UP001152531"/>
    </source>
</evidence>
<proteinExistence type="predicted"/>
<reference evidence="1" key="1">
    <citation type="submission" date="2022-06" db="EMBL/GenBank/DDBJ databases">
        <authorList>
            <person name="Legras J.-L."/>
            <person name="Devillers H."/>
            <person name="Grondin C."/>
        </authorList>
    </citation>
    <scope>NUCLEOTIDE SEQUENCE</scope>
    <source>
        <strain evidence="1">CLIB 1444</strain>
    </source>
</reference>
<gene>
    <name evidence="1" type="ORF">CLIB1444_03S08064</name>
</gene>
<comment type="caution">
    <text evidence="1">The sequence shown here is derived from an EMBL/GenBank/DDBJ whole genome shotgun (WGS) entry which is preliminary data.</text>
</comment>
<dbReference type="EMBL" id="CALSDN010000003">
    <property type="protein sequence ID" value="CAH6720265.1"/>
    <property type="molecule type" value="Genomic_DNA"/>
</dbReference>
<protein>
    <submittedName>
        <fullName evidence="1">Superoxide dismutase 1 copper chaperone</fullName>
    </submittedName>
</protein>
<keyword evidence="2" id="KW-1185">Reference proteome</keyword>
<dbReference type="Proteomes" id="UP001152531">
    <property type="component" value="Unassembled WGS sequence"/>
</dbReference>
<organism evidence="1 2">
    <name type="scientific">[Candida] jaroonii</name>
    <dbReference type="NCBI Taxonomy" id="467808"/>
    <lineage>
        <taxon>Eukaryota</taxon>
        <taxon>Fungi</taxon>
        <taxon>Dikarya</taxon>
        <taxon>Ascomycota</taxon>
        <taxon>Saccharomycotina</taxon>
        <taxon>Pichiomycetes</taxon>
        <taxon>Debaryomycetaceae</taxon>
        <taxon>Yamadazyma</taxon>
    </lineage>
</organism>